<dbReference type="GO" id="GO:0044718">
    <property type="term" value="P:siderophore transmembrane transport"/>
    <property type="evidence" value="ECO:0007669"/>
    <property type="project" value="TreeGrafter"/>
</dbReference>
<dbReference type="InterPro" id="IPR036942">
    <property type="entry name" value="Beta-barrel_TonB_sf"/>
</dbReference>
<dbReference type="PANTHER" id="PTHR30069:SF29">
    <property type="entry name" value="HEMOGLOBIN AND HEMOGLOBIN-HAPTOGLOBIN-BINDING PROTEIN 1-RELATED"/>
    <property type="match status" value="1"/>
</dbReference>
<sequence length="680" mass="77192">MMNQPRGSRGSINKKNIIKKAVLLSMGGALLMPISSGAEEVYSLPEMVVTAEKMPVESKKEPQAVQVVDQKEIESLGAVNATQALELVTGINLSSGKAGSTASMGGTQVMLRGMNTNQVLILVDGRRMADEDTSQTKNAYLLSRIPLSTIDKIEVVRGPSGAMYGSDGMGGVINIITKKPDKEETVLGFHTGEAEWGEDLRYTTGKLGRWNSSFHYSTAKVRPLSYRNQGTDERGIITDGWDVPGYGRRQEIGLDTVYDFENRNENKVRFGVNYFDESMLTRFADGGMQMGWLYLPLQKDDRSRIDRHETDTFLTYTGKTDRNEYEGSVSYSRLTKNSKTSNDRPDFTGILPPFVNSMLDTLYPASDYDKAEYTEWALSGKDTMTFDKHRVTYGGDYRMTSYTGTRLGEGKEEEGHSIENAALYVTDFWTMGGGVTLTPSFRMEHNNRFGDYGVPRLGATWELDPHNRIKADYGAGYRAPTVSEMYLNLNHFAYRIYGNPDLSPEKSRSLDLSYEWELGNLKGKVTWFKNRVKNLIDIVQVSDAVYHYENVNRADIEGVETELSALMGSRWNWRLSHVYLDAENKTDGTMLDNRARHTVTAALFYDDHDDYGWSGAIWDTFQDHYRFDDEAYTFQTLNTSIRKRWDDWSMTAGVYNWFDKKVDDLYVHGREWFTGMQVRL</sequence>
<dbReference type="Proteomes" id="UP000320585">
    <property type="component" value="Chromosome"/>
</dbReference>
<keyword evidence="3 10" id="KW-1134">Transmembrane beta strand</keyword>
<dbReference type="Gene3D" id="2.170.130.10">
    <property type="entry name" value="TonB-dependent receptor, plug domain"/>
    <property type="match status" value="1"/>
</dbReference>
<evidence type="ECO:0000259" key="14">
    <source>
        <dbReference type="Pfam" id="PF07715"/>
    </source>
</evidence>
<dbReference type="GeneID" id="92715457"/>
<evidence type="ECO:0000256" key="6">
    <source>
        <dbReference type="ARBA" id="ARBA00023077"/>
    </source>
</evidence>
<dbReference type="Pfam" id="PF07715">
    <property type="entry name" value="Plug"/>
    <property type="match status" value="1"/>
</dbReference>
<keyword evidence="4 10" id="KW-0812">Transmembrane</keyword>
<dbReference type="InterPro" id="IPR039426">
    <property type="entry name" value="TonB-dep_rcpt-like"/>
</dbReference>
<gene>
    <name evidence="15" type="ORF">Dia5BBH33_02380</name>
</gene>
<dbReference type="Gene3D" id="2.40.170.20">
    <property type="entry name" value="TonB-dependent receptor, beta-barrel domain"/>
    <property type="match status" value="1"/>
</dbReference>
<evidence type="ECO:0000256" key="12">
    <source>
        <dbReference type="SAM" id="SignalP"/>
    </source>
</evidence>
<evidence type="ECO:0000256" key="3">
    <source>
        <dbReference type="ARBA" id="ARBA00022452"/>
    </source>
</evidence>
<feature type="signal peptide" evidence="12">
    <location>
        <begin position="1"/>
        <end position="38"/>
    </location>
</feature>
<evidence type="ECO:0000256" key="4">
    <source>
        <dbReference type="ARBA" id="ARBA00022692"/>
    </source>
</evidence>
<reference evidence="16" key="1">
    <citation type="submission" date="2019-05" db="EMBL/GenBank/DDBJ databases">
        <title>Complete genome sequencing of Dialister sp. strain 5BBH33.</title>
        <authorList>
            <person name="Sakamoto M."/>
            <person name="Murakami T."/>
            <person name="Mori H."/>
        </authorList>
    </citation>
    <scope>NUCLEOTIDE SEQUENCE [LARGE SCALE GENOMIC DNA]</scope>
    <source>
        <strain evidence="16">5BBH33</strain>
    </source>
</reference>
<dbReference type="OrthoDB" id="101167at2"/>
<organism evidence="15 16">
    <name type="scientific">Dialister hominis</name>
    <dbReference type="NCBI Taxonomy" id="2582419"/>
    <lineage>
        <taxon>Bacteria</taxon>
        <taxon>Bacillati</taxon>
        <taxon>Bacillota</taxon>
        <taxon>Negativicutes</taxon>
        <taxon>Veillonellales</taxon>
        <taxon>Veillonellaceae</taxon>
        <taxon>Dialister</taxon>
    </lineage>
</organism>
<keyword evidence="9 10" id="KW-0998">Cell outer membrane</keyword>
<keyword evidence="5 12" id="KW-0732">Signal</keyword>
<evidence type="ECO:0000256" key="9">
    <source>
        <dbReference type="ARBA" id="ARBA00023237"/>
    </source>
</evidence>
<dbReference type="PANTHER" id="PTHR30069">
    <property type="entry name" value="TONB-DEPENDENT OUTER MEMBRANE RECEPTOR"/>
    <property type="match status" value="1"/>
</dbReference>
<dbReference type="EMBL" id="AP019697">
    <property type="protein sequence ID" value="BBK24303.1"/>
    <property type="molecule type" value="Genomic_DNA"/>
</dbReference>
<keyword evidence="16" id="KW-1185">Reference proteome</keyword>
<evidence type="ECO:0000256" key="7">
    <source>
        <dbReference type="ARBA" id="ARBA00023136"/>
    </source>
</evidence>
<comment type="similarity">
    <text evidence="10 11">Belongs to the TonB-dependent receptor family.</text>
</comment>
<dbReference type="CDD" id="cd01347">
    <property type="entry name" value="ligand_gated_channel"/>
    <property type="match status" value="1"/>
</dbReference>
<evidence type="ECO:0000256" key="11">
    <source>
        <dbReference type="RuleBase" id="RU003357"/>
    </source>
</evidence>
<feature type="chain" id="PRO_5034846138" evidence="12">
    <location>
        <begin position="39"/>
        <end position="680"/>
    </location>
</feature>
<dbReference type="GO" id="GO:0009279">
    <property type="term" value="C:cell outer membrane"/>
    <property type="evidence" value="ECO:0007669"/>
    <property type="project" value="UniProtKB-SubCell"/>
</dbReference>
<dbReference type="InterPro" id="IPR000531">
    <property type="entry name" value="Beta-barrel_TonB"/>
</dbReference>
<feature type="domain" description="TonB-dependent receptor plug" evidence="14">
    <location>
        <begin position="59"/>
        <end position="172"/>
    </location>
</feature>
<dbReference type="AlphaFoldDB" id="A0A8D4UTF2"/>
<evidence type="ECO:0000256" key="8">
    <source>
        <dbReference type="ARBA" id="ARBA00023170"/>
    </source>
</evidence>
<comment type="subcellular location">
    <subcellularLocation>
        <location evidence="1 10">Cell outer membrane</location>
        <topology evidence="1 10">Multi-pass membrane protein</topology>
    </subcellularLocation>
</comment>
<keyword evidence="7 10" id="KW-0472">Membrane</keyword>
<evidence type="ECO:0000259" key="13">
    <source>
        <dbReference type="Pfam" id="PF00593"/>
    </source>
</evidence>
<keyword evidence="8 15" id="KW-0675">Receptor</keyword>
<evidence type="ECO:0000256" key="1">
    <source>
        <dbReference type="ARBA" id="ARBA00004571"/>
    </source>
</evidence>
<dbReference type="Pfam" id="PF00593">
    <property type="entry name" value="TonB_dep_Rec_b-barrel"/>
    <property type="match status" value="1"/>
</dbReference>
<dbReference type="InterPro" id="IPR037066">
    <property type="entry name" value="Plug_dom_sf"/>
</dbReference>
<feature type="domain" description="TonB-dependent receptor-like beta-barrel" evidence="13">
    <location>
        <begin position="416"/>
        <end position="656"/>
    </location>
</feature>
<evidence type="ECO:0000313" key="15">
    <source>
        <dbReference type="EMBL" id="BBK24303.1"/>
    </source>
</evidence>
<dbReference type="RefSeq" id="WP_143332198.1">
    <property type="nucleotide sequence ID" value="NZ_AP019697.1"/>
</dbReference>
<proteinExistence type="inferred from homology"/>
<evidence type="ECO:0000256" key="5">
    <source>
        <dbReference type="ARBA" id="ARBA00022729"/>
    </source>
</evidence>
<dbReference type="SUPFAM" id="SSF56935">
    <property type="entry name" value="Porins"/>
    <property type="match status" value="1"/>
</dbReference>
<evidence type="ECO:0000313" key="16">
    <source>
        <dbReference type="Proteomes" id="UP000320585"/>
    </source>
</evidence>
<evidence type="ECO:0000256" key="2">
    <source>
        <dbReference type="ARBA" id="ARBA00022448"/>
    </source>
</evidence>
<dbReference type="KEGG" id="dho:Dia5BBH33_02380"/>
<accession>A0A8D4UTF2</accession>
<keyword evidence="6 11" id="KW-0798">TonB box</keyword>
<dbReference type="InterPro" id="IPR012910">
    <property type="entry name" value="Plug_dom"/>
</dbReference>
<keyword evidence="2 10" id="KW-0813">Transport</keyword>
<evidence type="ECO:0000256" key="10">
    <source>
        <dbReference type="PROSITE-ProRule" id="PRU01360"/>
    </source>
</evidence>
<dbReference type="GO" id="GO:0015344">
    <property type="term" value="F:siderophore uptake transmembrane transporter activity"/>
    <property type="evidence" value="ECO:0007669"/>
    <property type="project" value="TreeGrafter"/>
</dbReference>
<protein>
    <submittedName>
        <fullName evidence="15">Receptor</fullName>
    </submittedName>
</protein>
<name>A0A8D4UTF2_9FIRM</name>
<dbReference type="PROSITE" id="PS52016">
    <property type="entry name" value="TONB_DEPENDENT_REC_3"/>
    <property type="match status" value="1"/>
</dbReference>